<comment type="caution">
    <text evidence="1">The sequence shown here is derived from an EMBL/GenBank/DDBJ whole genome shotgun (WGS) entry which is preliminary data.</text>
</comment>
<accession>A0A167VIQ0</accession>
<evidence type="ECO:0000313" key="2">
    <source>
        <dbReference type="Proteomes" id="UP000076874"/>
    </source>
</evidence>
<proteinExistence type="predicted"/>
<dbReference type="AlphaFoldDB" id="A0A167VIQ0"/>
<gene>
    <name evidence="1" type="ORF">SPI_04205</name>
</gene>
<keyword evidence="2" id="KW-1185">Reference proteome</keyword>
<organism evidence="1 2">
    <name type="scientific">Niveomyces insectorum RCEF 264</name>
    <dbReference type="NCBI Taxonomy" id="1081102"/>
    <lineage>
        <taxon>Eukaryota</taxon>
        <taxon>Fungi</taxon>
        <taxon>Dikarya</taxon>
        <taxon>Ascomycota</taxon>
        <taxon>Pezizomycotina</taxon>
        <taxon>Sordariomycetes</taxon>
        <taxon>Hypocreomycetidae</taxon>
        <taxon>Hypocreales</taxon>
        <taxon>Cordycipitaceae</taxon>
        <taxon>Niveomyces</taxon>
    </lineage>
</organism>
<dbReference type="EMBL" id="AZHD01000006">
    <property type="protein sequence ID" value="OAA62665.1"/>
    <property type="molecule type" value="Genomic_DNA"/>
</dbReference>
<protein>
    <submittedName>
        <fullName evidence="1">Uncharacterized protein</fullName>
    </submittedName>
</protein>
<evidence type="ECO:0000313" key="1">
    <source>
        <dbReference type="EMBL" id="OAA62665.1"/>
    </source>
</evidence>
<reference evidence="1 2" key="1">
    <citation type="journal article" date="2016" name="Genome Biol. Evol.">
        <title>Divergent and convergent evolution of fungal pathogenicity.</title>
        <authorList>
            <person name="Shang Y."/>
            <person name="Xiao G."/>
            <person name="Zheng P."/>
            <person name="Cen K."/>
            <person name="Zhan S."/>
            <person name="Wang C."/>
        </authorList>
    </citation>
    <scope>NUCLEOTIDE SEQUENCE [LARGE SCALE GENOMIC DNA]</scope>
    <source>
        <strain evidence="1 2">RCEF 264</strain>
    </source>
</reference>
<sequence length="63" mass="7077">MEYDYGVILCDVRQRACVLQGEGLLSCWTDEGHRRLAGLDAANERRRGTGIRAQGGRGEPRMR</sequence>
<dbReference type="Proteomes" id="UP000076874">
    <property type="component" value="Unassembled WGS sequence"/>
</dbReference>
<name>A0A167VIQ0_9HYPO</name>